<dbReference type="Gene3D" id="3.30.450.180">
    <property type="match status" value="1"/>
</dbReference>
<dbReference type="PANTHER" id="PTHR35010">
    <property type="entry name" value="BLL4672 PROTEIN-RELATED"/>
    <property type="match status" value="1"/>
</dbReference>
<dbReference type="AlphaFoldDB" id="A0A6H9YRY4"/>
<feature type="domain" description="HTH cro/C1-type" evidence="1">
    <location>
        <begin position="34"/>
        <end position="81"/>
    </location>
</feature>
<dbReference type="GO" id="GO:0003677">
    <property type="term" value="F:DNA binding"/>
    <property type="evidence" value="ECO:0007669"/>
    <property type="project" value="InterPro"/>
</dbReference>
<sequence>MSENELGTFLRLRREAVKPADVGLPEGTRRRTPGLRRSELSTLAGISVEYLTRLEQGRDRHPSAQVLAALADALRLGTDDRVHLRHLAKASSGGLGALCPGALSAPSRSVRPSVRMLLERLEPAPAVLLNRLGDVLAYTTGYERLAGPIGLLDAERPNVLLFTFTDSRARAVYLDWERIADELVLDLRYRSDCTDPHVTGFVEELMILGGPAFTDRLTIPTQPPKPLGVERIAHPEVGELRLSREVLELTESDAQQLIVHLPADDATSAALDHLTGRQPGALRVVTA</sequence>
<dbReference type="Proteomes" id="UP000468735">
    <property type="component" value="Unassembled WGS sequence"/>
</dbReference>
<dbReference type="SUPFAM" id="SSF47413">
    <property type="entry name" value="lambda repressor-like DNA-binding domains"/>
    <property type="match status" value="1"/>
</dbReference>
<dbReference type="InterPro" id="IPR041413">
    <property type="entry name" value="MLTR_LBD"/>
</dbReference>
<comment type="caution">
    <text evidence="2">The sequence shown here is derived from an EMBL/GenBank/DDBJ whole genome shotgun (WGS) entry which is preliminary data.</text>
</comment>
<organism evidence="2 3">
    <name type="scientific">Actinomadura rudentiformis</name>
    <dbReference type="NCBI Taxonomy" id="359158"/>
    <lineage>
        <taxon>Bacteria</taxon>
        <taxon>Bacillati</taxon>
        <taxon>Actinomycetota</taxon>
        <taxon>Actinomycetes</taxon>
        <taxon>Streptosporangiales</taxon>
        <taxon>Thermomonosporaceae</taxon>
        <taxon>Actinomadura</taxon>
    </lineage>
</organism>
<protein>
    <submittedName>
        <fullName evidence="2">Helix-turn-helix transcriptional regulator</fullName>
    </submittedName>
</protein>
<dbReference type="InterPro" id="IPR010982">
    <property type="entry name" value="Lambda_DNA-bd_dom_sf"/>
</dbReference>
<dbReference type="RefSeq" id="WP_151559300.1">
    <property type="nucleotide sequence ID" value="NZ_WBMT01000003.1"/>
</dbReference>
<dbReference type="EMBL" id="WBMT01000003">
    <property type="protein sequence ID" value="KAB2350902.1"/>
    <property type="molecule type" value="Genomic_DNA"/>
</dbReference>
<reference evidence="2 3" key="1">
    <citation type="submission" date="2019-09" db="EMBL/GenBank/DDBJ databases">
        <title>Actinomadura physcomitrii sp. nov., a novel actinomycete isolated from moss [Physcomitrium sphaericum (Ludw) Fuernr].</title>
        <authorList>
            <person name="Zhuang X."/>
            <person name="Liu C."/>
        </authorList>
    </citation>
    <scope>NUCLEOTIDE SEQUENCE [LARGE SCALE GENOMIC DNA]</scope>
    <source>
        <strain evidence="2 3">HMC1</strain>
    </source>
</reference>
<dbReference type="Pfam" id="PF17765">
    <property type="entry name" value="MLTR_LBD"/>
    <property type="match status" value="1"/>
</dbReference>
<gene>
    <name evidence="2" type="ORF">F8566_08065</name>
</gene>
<dbReference type="CDD" id="cd00093">
    <property type="entry name" value="HTH_XRE"/>
    <property type="match status" value="1"/>
</dbReference>
<evidence type="ECO:0000313" key="2">
    <source>
        <dbReference type="EMBL" id="KAB2350902.1"/>
    </source>
</evidence>
<evidence type="ECO:0000259" key="1">
    <source>
        <dbReference type="PROSITE" id="PS50943"/>
    </source>
</evidence>
<dbReference type="Gene3D" id="1.10.260.40">
    <property type="entry name" value="lambda repressor-like DNA-binding domains"/>
    <property type="match status" value="1"/>
</dbReference>
<dbReference type="OrthoDB" id="4336585at2"/>
<name>A0A6H9YRY4_9ACTN</name>
<dbReference type="PROSITE" id="PS50943">
    <property type="entry name" value="HTH_CROC1"/>
    <property type="match status" value="1"/>
</dbReference>
<dbReference type="InterPro" id="IPR001387">
    <property type="entry name" value="Cro/C1-type_HTH"/>
</dbReference>
<dbReference type="Pfam" id="PF13560">
    <property type="entry name" value="HTH_31"/>
    <property type="match status" value="1"/>
</dbReference>
<dbReference type="SMART" id="SM00530">
    <property type="entry name" value="HTH_XRE"/>
    <property type="match status" value="1"/>
</dbReference>
<evidence type="ECO:0000313" key="3">
    <source>
        <dbReference type="Proteomes" id="UP000468735"/>
    </source>
</evidence>
<dbReference type="PANTHER" id="PTHR35010:SF2">
    <property type="entry name" value="BLL4672 PROTEIN"/>
    <property type="match status" value="1"/>
</dbReference>
<accession>A0A6H9YRY4</accession>
<keyword evidence="3" id="KW-1185">Reference proteome</keyword>
<proteinExistence type="predicted"/>